<reference evidence="1 2" key="1">
    <citation type="journal article" date="2014" name="PLoS Genet.">
        <title>Phylogenetically driven sequencing of extremely halophilic archaea reveals strategies for static and dynamic osmo-response.</title>
        <authorList>
            <person name="Becker E.A."/>
            <person name="Seitzer P.M."/>
            <person name="Tritt A."/>
            <person name="Larsen D."/>
            <person name="Krusor M."/>
            <person name="Yao A.I."/>
            <person name="Wu D."/>
            <person name="Madern D."/>
            <person name="Eisen J.A."/>
            <person name="Darling A.E."/>
            <person name="Facciotti M.T."/>
        </authorList>
    </citation>
    <scope>NUCLEOTIDE SEQUENCE [LARGE SCALE GENOMIC DNA]</scope>
    <source>
        <strain evidence="1 2">DSM 12281</strain>
    </source>
</reference>
<evidence type="ECO:0000313" key="2">
    <source>
        <dbReference type="Proteomes" id="UP000011648"/>
    </source>
</evidence>
<gene>
    <name evidence="1" type="ORF">C484_15103</name>
</gene>
<proteinExistence type="predicted"/>
<keyword evidence="2" id="KW-1185">Reference proteome</keyword>
<name>L9ZTQ0_9EURY</name>
<dbReference type="AlphaFoldDB" id="L9ZTQ0"/>
<comment type="caution">
    <text evidence="1">The sequence shown here is derived from an EMBL/GenBank/DDBJ whole genome shotgun (WGS) entry which is preliminary data.</text>
</comment>
<dbReference type="Proteomes" id="UP000011648">
    <property type="component" value="Unassembled WGS sequence"/>
</dbReference>
<organism evidence="1 2">
    <name type="scientific">Natrialba taiwanensis DSM 12281</name>
    <dbReference type="NCBI Taxonomy" id="1230458"/>
    <lineage>
        <taxon>Archaea</taxon>
        <taxon>Methanobacteriati</taxon>
        <taxon>Methanobacteriota</taxon>
        <taxon>Stenosarchaea group</taxon>
        <taxon>Halobacteria</taxon>
        <taxon>Halobacteriales</taxon>
        <taxon>Natrialbaceae</taxon>
        <taxon>Natrialba</taxon>
    </lineage>
</organism>
<dbReference type="EMBL" id="AOIL01000050">
    <property type="protein sequence ID" value="ELY88932.1"/>
    <property type="molecule type" value="Genomic_DNA"/>
</dbReference>
<protein>
    <submittedName>
        <fullName evidence="1">Uncharacterized protein</fullName>
    </submittedName>
</protein>
<sequence>MPTHASIIELENRDVQHARELASIWDEVRAEFDQHGAALRNAYTVLGEQDFLRFSRPETEGPRSNRR</sequence>
<evidence type="ECO:0000313" key="1">
    <source>
        <dbReference type="EMBL" id="ELY88932.1"/>
    </source>
</evidence>
<accession>L9ZTQ0</accession>